<evidence type="ECO:0000313" key="2">
    <source>
        <dbReference type="EMBL" id="CRF34120.1"/>
    </source>
</evidence>
<evidence type="ECO:0000313" key="3">
    <source>
        <dbReference type="Proteomes" id="UP000043763"/>
    </source>
</evidence>
<dbReference type="Proteomes" id="UP000043763">
    <property type="component" value="Unassembled WGS sequence"/>
</dbReference>
<name>A0A0G4K873_9SPIR</name>
<protein>
    <recommendedName>
        <fullName evidence="1">DUF4132 domain-containing protein</fullName>
    </recommendedName>
</protein>
<feature type="domain" description="DUF4132" evidence="1">
    <location>
        <begin position="415"/>
        <end position="553"/>
    </location>
</feature>
<accession>A0A0G4K873</accession>
<dbReference type="EMBL" id="CVLB01000001">
    <property type="protein sequence ID" value="CRF34120.1"/>
    <property type="molecule type" value="Genomic_DNA"/>
</dbReference>
<dbReference type="InterPro" id="IPR025406">
    <property type="entry name" value="DUF4132"/>
</dbReference>
<gene>
    <name evidence="2" type="ORF">BRSU_1889</name>
</gene>
<keyword evidence="3" id="KW-1185">Reference proteome</keyword>
<organism evidence="2 3">
    <name type="scientific">Brachyspira suanatina</name>
    <dbReference type="NCBI Taxonomy" id="381802"/>
    <lineage>
        <taxon>Bacteria</taxon>
        <taxon>Pseudomonadati</taxon>
        <taxon>Spirochaetota</taxon>
        <taxon>Spirochaetia</taxon>
        <taxon>Brachyspirales</taxon>
        <taxon>Brachyspiraceae</taxon>
        <taxon>Brachyspira</taxon>
    </lineage>
</organism>
<dbReference type="OrthoDB" id="304456at2"/>
<evidence type="ECO:0000259" key="1">
    <source>
        <dbReference type="Pfam" id="PF13569"/>
    </source>
</evidence>
<sequence>MENLIIYKPKNKEELKKLTDDENINLYNIDTSLIKDMSFLFKESKRKNFEGIENWNTSNVHDMIGMFKDAHYFNNDLNNWDTSNLKKISYMFFNASSFNKYPDKWNLDNVKEAYDVFNDDIDINKLPFNLRINLYYEDFDKIKDIDIKDIYKTIITSKNRKIIAFRTKLEKEHYDELEKLIEHREKIEAKNEVKFNSIEEVQDYVNNNYEEYFDKNLKFIKDEYDILSRDKTKKIDIKIIKFIYGNYLKVKDNVMRLKIIDNIIDLIDIESFRNAAYKIFENDRSKIASRIIVGIYGKGNIIKDYAKSIQGKEFYPRSYYIYILALNDGKYALSLIDEMARKSKIESVRNASNSALDVIADRMKINRDELSGLLIPDFSLDKNGERIINIEDKKYKISVNSNMSVDIYDITEKEKILKTIPKTFSSELKSEINFMKKEIKNIVKREREKILMLFMNGRKLSYDFWKKIYIDNSFLSQYSINLFWNLYDENENFINIFRYLGDGSFIDINDDYITLNENNLISLASPTEINKDSIIKCINQLSDYEIAQPIKQIQIIDNLENELNRYNNITATVSNIKNFASQFAFKEISEYYEEVNGYEYLDNYSGLSLYIESPFNKNSNYNDEIDIKISIQGKNDNNKHLFDRFVYGSILILENLIK</sequence>
<dbReference type="AlphaFoldDB" id="A0A0G4K873"/>
<reference evidence="3" key="1">
    <citation type="submission" date="2015-04" db="EMBL/GenBank/DDBJ databases">
        <authorList>
            <person name="Mushtaq Mamoona"/>
        </authorList>
    </citation>
    <scope>NUCLEOTIDE SEQUENCE [LARGE SCALE GENOMIC DNA]</scope>
    <source>
        <strain evidence="3">AN4859/03</strain>
    </source>
</reference>
<dbReference type="Pfam" id="PF03382">
    <property type="entry name" value="DUF285"/>
    <property type="match status" value="1"/>
</dbReference>
<dbReference type="Pfam" id="PF13569">
    <property type="entry name" value="DUF4132"/>
    <property type="match status" value="1"/>
</dbReference>
<dbReference type="InterPro" id="IPR005046">
    <property type="entry name" value="DUF285"/>
</dbReference>
<dbReference type="RefSeq" id="WP_048595048.1">
    <property type="nucleotide sequence ID" value="NZ_CVLB01000001.1"/>
</dbReference>
<proteinExistence type="predicted"/>